<feature type="compositionally biased region" description="Polar residues" evidence="1">
    <location>
        <begin position="298"/>
        <end position="307"/>
    </location>
</feature>
<feature type="compositionally biased region" description="Low complexity" evidence="1">
    <location>
        <begin position="390"/>
        <end position="399"/>
    </location>
</feature>
<evidence type="ECO:0008006" key="4">
    <source>
        <dbReference type="Google" id="ProtNLM"/>
    </source>
</evidence>
<gene>
    <name evidence="2" type="ORF">VMCG_06189</name>
</gene>
<evidence type="ECO:0000256" key="1">
    <source>
        <dbReference type="SAM" id="MobiDB-lite"/>
    </source>
</evidence>
<dbReference type="Gene3D" id="6.10.250.3180">
    <property type="match status" value="1"/>
</dbReference>
<evidence type="ECO:0000313" key="3">
    <source>
        <dbReference type="Proteomes" id="UP000283895"/>
    </source>
</evidence>
<name>A0A423W998_9PEZI</name>
<feature type="compositionally biased region" description="Basic residues" evidence="1">
    <location>
        <begin position="490"/>
        <end position="508"/>
    </location>
</feature>
<protein>
    <recommendedName>
        <fullName evidence="4">Elongin-A</fullName>
    </recommendedName>
</protein>
<dbReference type="InterPro" id="IPR010684">
    <property type="entry name" value="RNA_pol_II_trans_fac_SIII_A"/>
</dbReference>
<accession>A0A423W998</accession>
<feature type="compositionally biased region" description="Basic and acidic residues" evidence="1">
    <location>
        <begin position="230"/>
        <end position="244"/>
    </location>
</feature>
<proteinExistence type="predicted"/>
<feature type="compositionally biased region" description="Low complexity" evidence="1">
    <location>
        <begin position="469"/>
        <end position="479"/>
    </location>
</feature>
<dbReference type="EMBL" id="LKEA01000022">
    <property type="protein sequence ID" value="ROV99933.1"/>
    <property type="molecule type" value="Genomic_DNA"/>
</dbReference>
<reference evidence="2 3" key="1">
    <citation type="submission" date="2015-09" db="EMBL/GenBank/DDBJ databases">
        <title>Host preference determinants of Valsa canker pathogens revealed by comparative genomics.</title>
        <authorList>
            <person name="Yin Z."/>
            <person name="Huang L."/>
        </authorList>
    </citation>
    <scope>NUCLEOTIDE SEQUENCE [LARGE SCALE GENOMIC DNA]</scope>
    <source>
        <strain evidence="2 3">03-1</strain>
    </source>
</reference>
<organism evidence="2 3">
    <name type="scientific">Cytospora schulzeri</name>
    <dbReference type="NCBI Taxonomy" id="448051"/>
    <lineage>
        <taxon>Eukaryota</taxon>
        <taxon>Fungi</taxon>
        <taxon>Dikarya</taxon>
        <taxon>Ascomycota</taxon>
        <taxon>Pezizomycotina</taxon>
        <taxon>Sordariomycetes</taxon>
        <taxon>Sordariomycetidae</taxon>
        <taxon>Diaporthales</taxon>
        <taxon>Cytosporaceae</taxon>
        <taxon>Cytospora</taxon>
    </lineage>
</organism>
<dbReference type="GO" id="GO:0006368">
    <property type="term" value="P:transcription elongation by RNA polymerase II"/>
    <property type="evidence" value="ECO:0007669"/>
    <property type="project" value="InterPro"/>
</dbReference>
<dbReference type="Proteomes" id="UP000283895">
    <property type="component" value="Unassembled WGS sequence"/>
</dbReference>
<dbReference type="STRING" id="356882.A0A423W998"/>
<dbReference type="PANTHER" id="PTHR47543">
    <property type="entry name" value="OS08G0169600 PROTEIN"/>
    <property type="match status" value="1"/>
</dbReference>
<comment type="caution">
    <text evidence="2">The sequence shown here is derived from an EMBL/GenBank/DDBJ whole genome shotgun (WGS) entry which is preliminary data.</text>
</comment>
<sequence length="508" mass="54881">MSVPSLAGLCRKTIFANIDELSYVSTLPYEKCREILKHVKTAQQLAVIEEYSPQIRGEDSELWEAFIRKDFPVPMKRKNYEPENPRSWRKVYERYAKEEAEAEAHALAQLGATFAGLNKLKQENRTNIADPRLLPRIGRMGSGIRRGKGFGSGTANLTFGGGARTKNVVQKARKEAMEVAARKKLSTPMLKPRQNLVKVQTAPESMRNEVRIKRQPSLLSQSAAKAGIKRPREEDDQRAQREARLLAAKKPKVQPNVLRDEELEDSGAITSRPAGAATSRPGASSRANKSMGLFSRAHNPSHQQNKVIKTVGQPASRASPEKSSSALKARPGHPAEFAKKHSSSSRLASTSPPSQSSSRSHASRINTTTSRVSSPGSEDSRPRKTAPGRSSRSPSVTSSLFGSPEPGSPAPKRRGSSFQSSDGRSPSPPPTKRSGGREAARVQQQQQAGEAKVGAGAHSRRDLEDADVAGTSSAATTASGSGGGAAAQPLRKKKKVDIFMRPKKAGPR</sequence>
<dbReference type="AlphaFoldDB" id="A0A423W998"/>
<feature type="compositionally biased region" description="Low complexity" evidence="1">
    <location>
        <begin position="344"/>
        <end position="360"/>
    </location>
</feature>
<dbReference type="PANTHER" id="PTHR47543:SF2">
    <property type="entry name" value="RNA POLYMERASE II TRANSCRIPTION FACTOR SIII SUBUNIT A"/>
    <property type="match status" value="1"/>
</dbReference>
<keyword evidence="3" id="KW-1185">Reference proteome</keyword>
<dbReference type="OrthoDB" id="21513at2759"/>
<feature type="compositionally biased region" description="Polar residues" evidence="1">
    <location>
        <begin position="364"/>
        <end position="377"/>
    </location>
</feature>
<feature type="region of interest" description="Disordered" evidence="1">
    <location>
        <begin position="199"/>
        <end position="508"/>
    </location>
</feature>
<feature type="compositionally biased region" description="Low complexity" evidence="1">
    <location>
        <begin position="441"/>
        <end position="457"/>
    </location>
</feature>
<evidence type="ECO:0000313" key="2">
    <source>
        <dbReference type="EMBL" id="ROV99933.1"/>
    </source>
</evidence>
<dbReference type="GO" id="GO:0070449">
    <property type="term" value="C:elongin complex"/>
    <property type="evidence" value="ECO:0007669"/>
    <property type="project" value="InterPro"/>
</dbReference>
<dbReference type="Pfam" id="PF06881">
    <property type="entry name" value="Elongin_A"/>
    <property type="match status" value="1"/>
</dbReference>